<dbReference type="InterPro" id="IPR024452">
    <property type="entry name" value="DUF3876"/>
</dbReference>
<dbReference type="Pfam" id="PF12992">
    <property type="entry name" value="DUF3876"/>
    <property type="match status" value="1"/>
</dbReference>
<name>A0A5J4PAL5_9ZZZZ</name>
<proteinExistence type="predicted"/>
<dbReference type="EMBL" id="SNRY01010002">
    <property type="protein sequence ID" value="KAA6306322.1"/>
    <property type="molecule type" value="Genomic_DNA"/>
</dbReference>
<reference evidence="1" key="1">
    <citation type="submission" date="2019-03" db="EMBL/GenBank/DDBJ databases">
        <title>Single cell metagenomics reveals metabolic interactions within the superorganism composed of flagellate Streblomastix strix and complex community of Bacteroidetes bacteria on its surface.</title>
        <authorList>
            <person name="Treitli S.C."/>
            <person name="Kolisko M."/>
            <person name="Husnik F."/>
            <person name="Keeling P."/>
            <person name="Hampl V."/>
        </authorList>
    </citation>
    <scope>NUCLEOTIDE SEQUENCE</scope>
    <source>
        <strain evidence="1">STM</strain>
    </source>
</reference>
<protein>
    <recommendedName>
        <fullName evidence="2">DUF3876 domain-containing protein</fullName>
    </recommendedName>
</protein>
<sequence>MFRTCNGTDPFAARLDFPLRDITGHWVSIEGAPQVRIFRNETRRGGGIWLELTYNNPQAVYSRPVKDVFGVRYFDLFGRVGIAYDGERDVLLLSCYGEYIRAEKQQPRRGCSRHG</sequence>
<dbReference type="AlphaFoldDB" id="A0A5J4PAL5"/>
<evidence type="ECO:0000313" key="1">
    <source>
        <dbReference type="EMBL" id="KAA6306322.1"/>
    </source>
</evidence>
<evidence type="ECO:0008006" key="2">
    <source>
        <dbReference type="Google" id="ProtNLM"/>
    </source>
</evidence>
<accession>A0A5J4PAL5</accession>
<comment type="caution">
    <text evidence="1">The sequence shown here is derived from an EMBL/GenBank/DDBJ whole genome shotgun (WGS) entry which is preliminary data.</text>
</comment>
<organism evidence="1">
    <name type="scientific">termite gut metagenome</name>
    <dbReference type="NCBI Taxonomy" id="433724"/>
    <lineage>
        <taxon>unclassified sequences</taxon>
        <taxon>metagenomes</taxon>
        <taxon>organismal metagenomes</taxon>
    </lineage>
</organism>
<gene>
    <name evidence="1" type="ORF">EZS27_042022</name>
</gene>